<evidence type="ECO:0000313" key="2">
    <source>
        <dbReference type="EMBL" id="SFV65977.1"/>
    </source>
</evidence>
<evidence type="ECO:0000256" key="1">
    <source>
        <dbReference type="SAM" id="Coils"/>
    </source>
</evidence>
<name>A0A1W1CJU6_9ZZZZ</name>
<keyword evidence="1" id="KW-0175">Coiled coil</keyword>
<proteinExistence type="predicted"/>
<evidence type="ECO:0008006" key="3">
    <source>
        <dbReference type="Google" id="ProtNLM"/>
    </source>
</evidence>
<gene>
    <name evidence="2" type="ORF">MNB_SV-14-62</name>
</gene>
<dbReference type="InterPro" id="IPR021804">
    <property type="entry name" value="DUF3375"/>
</dbReference>
<organism evidence="2">
    <name type="scientific">hydrothermal vent metagenome</name>
    <dbReference type="NCBI Taxonomy" id="652676"/>
    <lineage>
        <taxon>unclassified sequences</taxon>
        <taxon>metagenomes</taxon>
        <taxon>ecological metagenomes</taxon>
    </lineage>
</organism>
<dbReference type="AlphaFoldDB" id="A0A1W1CJU6"/>
<dbReference type="EMBL" id="FPHN01000198">
    <property type="protein sequence ID" value="SFV65977.1"/>
    <property type="molecule type" value="Genomic_DNA"/>
</dbReference>
<protein>
    <recommendedName>
        <fullName evidence="3">DUF3375 domain-containing protein</fullName>
    </recommendedName>
</protein>
<feature type="coiled-coil region" evidence="1">
    <location>
        <begin position="146"/>
        <end position="173"/>
    </location>
</feature>
<sequence>MSSMTYQYLTTLKNNHTALQILNADNFAMIVSFFDYAFKSNQIQSLKESEIISKLDDYLYALNQSFDEAKFPKTAKSYLDDFTNQKSHYLRKYYGYDSDEPVYELTPDVEKLLTWLNSLQKQEFIATESKLKIIMNLLKELEFETNLSNEERIKQLENEKRDIDRQIKAIKNRQDLRFDDRKIKEQFMQIERNSSELLSDFREIEHNFRTLNQEAKGAIANADSSKGKVLETIFEIEESIRNSNQGQSFYAFWDFLMDVRQIEHLDTLLNNIYELKPIQEMDRDRKLENLKYSLLSGGEKSHKVLSKLIEQLRRFIDDKTWVESRRILELAQSIEKKAMELKDKPPAKRDFFSINGVKIVVDSIASKRLFVPKSEENFSHEIKEDIVEVDLTKLYSQVYVDEMVLRQNIKKILQQKSQFTLQELNKILPIKKGLSELVVYLKLAQNMKNAYIEEGQKDNFVIEDEYGDSKKVIMDRVVFVREIKG</sequence>
<accession>A0A1W1CJU6</accession>
<dbReference type="Pfam" id="PF11855">
    <property type="entry name" value="DUF3375"/>
    <property type="match status" value="1"/>
</dbReference>
<reference evidence="2" key="1">
    <citation type="submission" date="2016-10" db="EMBL/GenBank/DDBJ databases">
        <authorList>
            <person name="de Groot N.N."/>
        </authorList>
    </citation>
    <scope>NUCLEOTIDE SEQUENCE</scope>
</reference>